<evidence type="ECO:0000259" key="5">
    <source>
        <dbReference type="PROSITE" id="PS50102"/>
    </source>
</evidence>
<proteinExistence type="predicted"/>
<evidence type="ECO:0000256" key="3">
    <source>
        <dbReference type="ARBA" id="ARBA00023242"/>
    </source>
</evidence>
<dbReference type="AlphaFoldDB" id="A0A913Y8E1"/>
<evidence type="ECO:0000256" key="4">
    <source>
        <dbReference type="PROSITE-ProRule" id="PRU00332"/>
    </source>
</evidence>
<dbReference type="EnsemblMetazoa" id="XM_021061098.2">
    <property type="protein sequence ID" value="XP_020916757.1"/>
    <property type="gene ID" value="LOC110254133"/>
</dbReference>
<dbReference type="OMA" id="WRIYEAN"/>
<dbReference type="Gene3D" id="1.10.10.10">
    <property type="entry name" value="Winged helix-like DNA-binding domain superfamily/Winged helix DNA-binding domain"/>
    <property type="match status" value="1"/>
</dbReference>
<dbReference type="SUPFAM" id="SSF54928">
    <property type="entry name" value="RNA-binding domain, RBD"/>
    <property type="match status" value="1"/>
</dbReference>
<dbReference type="GO" id="GO:1990904">
    <property type="term" value="C:ribonucleoprotein complex"/>
    <property type="evidence" value="ECO:0007669"/>
    <property type="project" value="InterPro"/>
</dbReference>
<accession>A0A913Y8E1</accession>
<comment type="subcellular location">
    <subcellularLocation>
        <location evidence="1">Nucleus</location>
    </subcellularLocation>
</comment>
<protein>
    <submittedName>
        <fullName evidence="7">Uncharacterized protein</fullName>
    </submittedName>
</protein>
<dbReference type="InterPro" id="IPR036388">
    <property type="entry name" value="WH-like_DNA-bd_sf"/>
</dbReference>
<dbReference type="KEGG" id="epa:110254133"/>
<dbReference type="SMART" id="SM00715">
    <property type="entry name" value="LA"/>
    <property type="match status" value="1"/>
</dbReference>
<dbReference type="InterPro" id="IPR045180">
    <property type="entry name" value="La_dom_prot"/>
</dbReference>
<keyword evidence="3" id="KW-0539">Nucleus</keyword>
<evidence type="ECO:0000256" key="1">
    <source>
        <dbReference type="ARBA" id="ARBA00004123"/>
    </source>
</evidence>
<dbReference type="PANTHER" id="PTHR22792">
    <property type="entry name" value="LUPUS LA PROTEIN-RELATED"/>
    <property type="match status" value="1"/>
</dbReference>
<dbReference type="GO" id="GO:0005634">
    <property type="term" value="C:nucleus"/>
    <property type="evidence" value="ECO:0007669"/>
    <property type="project" value="UniProtKB-SubCell"/>
</dbReference>
<dbReference type="InterPro" id="IPR036390">
    <property type="entry name" value="WH_DNA-bd_sf"/>
</dbReference>
<dbReference type="GO" id="GO:0003729">
    <property type="term" value="F:mRNA binding"/>
    <property type="evidence" value="ECO:0007669"/>
    <property type="project" value="TreeGrafter"/>
</dbReference>
<name>A0A913Y8E1_EXADI</name>
<organism evidence="7 8">
    <name type="scientific">Exaiptasia diaphana</name>
    <name type="common">Tropical sea anemone</name>
    <name type="synonym">Aiptasia pulchella</name>
    <dbReference type="NCBI Taxonomy" id="2652724"/>
    <lineage>
        <taxon>Eukaryota</taxon>
        <taxon>Metazoa</taxon>
        <taxon>Cnidaria</taxon>
        <taxon>Anthozoa</taxon>
        <taxon>Hexacorallia</taxon>
        <taxon>Actiniaria</taxon>
        <taxon>Aiptasiidae</taxon>
        <taxon>Exaiptasia</taxon>
    </lineage>
</organism>
<feature type="domain" description="HTH La-type RNA-binding" evidence="6">
    <location>
        <begin position="16"/>
        <end position="108"/>
    </location>
</feature>
<dbReference type="Pfam" id="PF00076">
    <property type="entry name" value="RRM_1"/>
    <property type="match status" value="1"/>
</dbReference>
<dbReference type="InterPro" id="IPR006630">
    <property type="entry name" value="La_HTH"/>
</dbReference>
<sequence>MAAVEDTTINKNESKIESLDAVEKRIVKQIEYYFGDKNFPRDKFLRQKAEEDDGWVTLDCLQTFSRLKAMSVENQTLADAIKRANSKLLEVSDDDKKVRRLKSVPLPENTVEARQTAKAKTVYCKGFPKETTLDQLEEFFGTYGNVVYIMMRRVYQTKEFKGSVFVEFTTLEEAKKFLAEEKSTYKDEELIKMLREEYYKKKEEEKSQLKDDERKRKAQYVYFIYINTLCQ</sequence>
<dbReference type="PROSITE" id="PS50102">
    <property type="entry name" value="RRM"/>
    <property type="match status" value="1"/>
</dbReference>
<evidence type="ECO:0000313" key="8">
    <source>
        <dbReference type="Proteomes" id="UP000887567"/>
    </source>
</evidence>
<evidence type="ECO:0000313" key="7">
    <source>
        <dbReference type="EnsemblMetazoa" id="XP_020916757.1"/>
    </source>
</evidence>
<dbReference type="InterPro" id="IPR035979">
    <property type="entry name" value="RBD_domain_sf"/>
</dbReference>
<keyword evidence="2 4" id="KW-0694">RNA-binding</keyword>
<dbReference type="GO" id="GO:0008033">
    <property type="term" value="P:tRNA processing"/>
    <property type="evidence" value="ECO:0007669"/>
    <property type="project" value="TreeGrafter"/>
</dbReference>
<dbReference type="SUPFAM" id="SSF46785">
    <property type="entry name" value="Winged helix' DNA-binding domain"/>
    <property type="match status" value="1"/>
</dbReference>
<feature type="domain" description="RRM" evidence="5">
    <location>
        <begin position="120"/>
        <end position="201"/>
    </location>
</feature>
<evidence type="ECO:0000259" key="6">
    <source>
        <dbReference type="PROSITE" id="PS50961"/>
    </source>
</evidence>
<dbReference type="CDD" id="cd12291">
    <property type="entry name" value="RRM1_La"/>
    <property type="match status" value="1"/>
</dbReference>
<dbReference type="RefSeq" id="XP_020916757.1">
    <property type="nucleotide sequence ID" value="XM_021061098.2"/>
</dbReference>
<evidence type="ECO:0000256" key="2">
    <source>
        <dbReference type="ARBA" id="ARBA00022884"/>
    </source>
</evidence>
<dbReference type="PANTHER" id="PTHR22792:SF166">
    <property type="entry name" value="LUPUS LA PROTEIN HOMOLOG"/>
    <property type="match status" value="1"/>
</dbReference>
<dbReference type="SMART" id="SM00360">
    <property type="entry name" value="RRM"/>
    <property type="match status" value="1"/>
</dbReference>
<dbReference type="GO" id="GO:0045727">
    <property type="term" value="P:positive regulation of translation"/>
    <property type="evidence" value="ECO:0007669"/>
    <property type="project" value="TreeGrafter"/>
</dbReference>
<dbReference type="Gene3D" id="3.30.70.330">
    <property type="match status" value="1"/>
</dbReference>
<dbReference type="GO" id="GO:0010494">
    <property type="term" value="C:cytoplasmic stress granule"/>
    <property type="evidence" value="ECO:0007669"/>
    <property type="project" value="TreeGrafter"/>
</dbReference>
<dbReference type="PRINTS" id="PR00302">
    <property type="entry name" value="LUPUSLA"/>
</dbReference>
<dbReference type="InterPro" id="IPR012677">
    <property type="entry name" value="Nucleotide-bd_a/b_plait_sf"/>
</dbReference>
<dbReference type="PROSITE" id="PS50961">
    <property type="entry name" value="HTH_LA"/>
    <property type="match status" value="1"/>
</dbReference>
<dbReference type="GeneID" id="110254133"/>
<dbReference type="InterPro" id="IPR000504">
    <property type="entry name" value="RRM_dom"/>
</dbReference>
<reference evidence="7" key="1">
    <citation type="submission" date="2022-11" db="UniProtKB">
        <authorList>
            <consortium name="EnsemblMetazoa"/>
        </authorList>
    </citation>
    <scope>IDENTIFICATION</scope>
</reference>
<dbReference type="InterPro" id="IPR002344">
    <property type="entry name" value="Lupus_La"/>
</dbReference>
<dbReference type="Proteomes" id="UP000887567">
    <property type="component" value="Unplaced"/>
</dbReference>
<keyword evidence="8" id="KW-1185">Reference proteome</keyword>
<dbReference type="GO" id="GO:0005829">
    <property type="term" value="C:cytosol"/>
    <property type="evidence" value="ECO:0007669"/>
    <property type="project" value="TreeGrafter"/>
</dbReference>
<dbReference type="OrthoDB" id="439993at2759"/>
<dbReference type="Pfam" id="PF05383">
    <property type="entry name" value="La"/>
    <property type="match status" value="1"/>
</dbReference>